<evidence type="ECO:0000256" key="4">
    <source>
        <dbReference type="ARBA" id="ARBA00022807"/>
    </source>
</evidence>
<feature type="region of interest" description="Disordered" evidence="6">
    <location>
        <begin position="1"/>
        <end position="61"/>
    </location>
</feature>
<gene>
    <name evidence="8" type="ORF">CLEP1334_LOCUS6421</name>
</gene>
<protein>
    <recommendedName>
        <fullName evidence="7">Ubiquitin-like protease family profile domain-containing protein</fullName>
    </recommendedName>
</protein>
<keyword evidence="5" id="KW-0175">Coiled coil</keyword>
<dbReference type="PANTHER" id="PTHR12606">
    <property type="entry name" value="SENTRIN/SUMO-SPECIFIC PROTEASE"/>
    <property type="match status" value="1"/>
</dbReference>
<evidence type="ECO:0000256" key="1">
    <source>
        <dbReference type="ARBA" id="ARBA00005234"/>
    </source>
</evidence>
<dbReference type="EMBL" id="HBER01012903">
    <property type="protein sequence ID" value="CAD8531169.1"/>
    <property type="molecule type" value="Transcribed_RNA"/>
</dbReference>
<dbReference type="SUPFAM" id="SSF54001">
    <property type="entry name" value="Cysteine proteinases"/>
    <property type="match status" value="1"/>
</dbReference>
<dbReference type="InterPro" id="IPR003653">
    <property type="entry name" value="Peptidase_C48_C"/>
</dbReference>
<dbReference type="GO" id="GO:0080090">
    <property type="term" value="P:regulation of primary metabolic process"/>
    <property type="evidence" value="ECO:0007669"/>
    <property type="project" value="UniProtKB-ARBA"/>
</dbReference>
<keyword evidence="4" id="KW-0788">Thiol protease</keyword>
<dbReference type="AlphaFoldDB" id="A0A7S0IT36"/>
<dbReference type="GO" id="GO:0016929">
    <property type="term" value="F:deSUMOylase activity"/>
    <property type="evidence" value="ECO:0007669"/>
    <property type="project" value="TreeGrafter"/>
</dbReference>
<dbReference type="InterPro" id="IPR038765">
    <property type="entry name" value="Papain-like_cys_pep_sf"/>
</dbReference>
<dbReference type="GO" id="GO:0006508">
    <property type="term" value="P:proteolysis"/>
    <property type="evidence" value="ECO:0007669"/>
    <property type="project" value="UniProtKB-KW"/>
</dbReference>
<keyword evidence="2" id="KW-0645">Protease</keyword>
<organism evidence="8">
    <name type="scientific">Calcidiscus leptoporus</name>
    <dbReference type="NCBI Taxonomy" id="127549"/>
    <lineage>
        <taxon>Eukaryota</taxon>
        <taxon>Haptista</taxon>
        <taxon>Haptophyta</taxon>
        <taxon>Prymnesiophyceae</taxon>
        <taxon>Coccolithales</taxon>
        <taxon>Calcidiscaceae</taxon>
        <taxon>Calcidiscus</taxon>
    </lineage>
</organism>
<dbReference type="Pfam" id="PF02902">
    <property type="entry name" value="Peptidase_C48"/>
    <property type="match status" value="1"/>
</dbReference>
<evidence type="ECO:0000256" key="2">
    <source>
        <dbReference type="ARBA" id="ARBA00022670"/>
    </source>
</evidence>
<dbReference type="PANTHER" id="PTHR12606:SF1">
    <property type="entry name" value="UBIQUITIN-LIKE-SPECIFIC PROTEASE 1A"/>
    <property type="match status" value="1"/>
</dbReference>
<evidence type="ECO:0000256" key="5">
    <source>
        <dbReference type="SAM" id="Coils"/>
    </source>
</evidence>
<dbReference type="GO" id="GO:0016926">
    <property type="term" value="P:protein desumoylation"/>
    <property type="evidence" value="ECO:0007669"/>
    <property type="project" value="TreeGrafter"/>
</dbReference>
<feature type="coiled-coil region" evidence="5">
    <location>
        <begin position="304"/>
        <end position="349"/>
    </location>
</feature>
<feature type="domain" description="Ubiquitin-like protease family profile" evidence="7">
    <location>
        <begin position="468"/>
        <end position="642"/>
    </location>
</feature>
<dbReference type="GO" id="GO:0005634">
    <property type="term" value="C:nucleus"/>
    <property type="evidence" value="ECO:0007669"/>
    <property type="project" value="TreeGrafter"/>
</dbReference>
<accession>A0A7S0IT36</accession>
<proteinExistence type="inferred from homology"/>
<evidence type="ECO:0000259" key="7">
    <source>
        <dbReference type="PROSITE" id="PS50600"/>
    </source>
</evidence>
<evidence type="ECO:0000256" key="6">
    <source>
        <dbReference type="SAM" id="MobiDB-lite"/>
    </source>
</evidence>
<sequence>MLYKAQQTFTSVFSSRKRGAPTTRLSESTDSKRQRVEGESTGSQPRIRATQKLCRPPLGRPPLGLMNEQRNRATLHNAQTKPLFDQSSRSSFLQQPVPLSMRRGVLPAVGSAFAPTPSALTRAITNASPGSELNAHVLSPSHSGRRTSHMPESRVAAANASPQQHRTPAWPAPSPSLSFPSPSPGPPSLERDSRERLSMQQRVHLTSVQPPRVAHARQTHNEKVDEIIRRQRIEESIQRLSAITLKAKEEQDKVGRELNERKEREQALGARLQALLAREPSDADEAKLACEAATRRIGAIAPLIEAMRERLRRFEAEAEGEVDEMKAAVRLLEEEQAEASAALHDAERACAKWQPPLQQAWQGGDEESFIRDYLSDFHEQVRRRLEAARGLAAELAQQRARFASVGEVLEAVAARLAEVAEESKSAALGPPGGRLVVFESLSAEAEERVASALRSGNPAERLADFRNIPVCRKDMATLLPRQWLNDEVINYFLKLLEARAETDLVDTSAGRLKIHFMNTQFYHKLAGWGDGGYLYKNVARWTKRVDIFSKDIVIVPIHCHGNHWTLALINFMQRRFEYLDSLFGGDGGVLANLRRYLEDEHLNKKQASYDTNGWQDLCHSEIPRQRNGFDCGVFMCTNANLIARGAALTFTQAELPYLRRRMVFEILQAELFDV</sequence>
<keyword evidence="3" id="KW-0378">Hydrolase</keyword>
<dbReference type="GO" id="GO:0060255">
    <property type="term" value="P:regulation of macromolecule metabolic process"/>
    <property type="evidence" value="ECO:0007669"/>
    <property type="project" value="UniProtKB-ARBA"/>
</dbReference>
<reference evidence="8" key="1">
    <citation type="submission" date="2021-01" db="EMBL/GenBank/DDBJ databases">
        <authorList>
            <person name="Corre E."/>
            <person name="Pelletier E."/>
            <person name="Niang G."/>
            <person name="Scheremetjew M."/>
            <person name="Finn R."/>
            <person name="Kale V."/>
            <person name="Holt S."/>
            <person name="Cochrane G."/>
            <person name="Meng A."/>
            <person name="Brown T."/>
            <person name="Cohen L."/>
        </authorList>
    </citation>
    <scope>NUCLEOTIDE SEQUENCE</scope>
    <source>
        <strain evidence="8">RCC1130</strain>
    </source>
</reference>
<feature type="region of interest" description="Disordered" evidence="6">
    <location>
        <begin position="131"/>
        <end position="197"/>
    </location>
</feature>
<feature type="compositionally biased region" description="Basic and acidic residues" evidence="6">
    <location>
        <begin position="27"/>
        <end position="38"/>
    </location>
</feature>
<dbReference type="FunFam" id="3.40.395.10:FF:000001">
    <property type="entry name" value="Sentrin-specific protease 1"/>
    <property type="match status" value="1"/>
</dbReference>
<evidence type="ECO:0000313" key="8">
    <source>
        <dbReference type="EMBL" id="CAD8531169.1"/>
    </source>
</evidence>
<dbReference type="Gene3D" id="3.40.395.10">
    <property type="entry name" value="Adenoviral Proteinase, Chain A"/>
    <property type="match status" value="1"/>
</dbReference>
<comment type="similarity">
    <text evidence="1">Belongs to the peptidase C48 family.</text>
</comment>
<name>A0A7S0IT36_9EUKA</name>
<feature type="compositionally biased region" description="Polar residues" evidence="6">
    <location>
        <begin position="1"/>
        <end position="14"/>
    </location>
</feature>
<evidence type="ECO:0000256" key="3">
    <source>
        <dbReference type="ARBA" id="ARBA00022801"/>
    </source>
</evidence>
<dbReference type="PROSITE" id="PS50600">
    <property type="entry name" value="ULP_PROTEASE"/>
    <property type="match status" value="1"/>
</dbReference>